<dbReference type="PANTHER" id="PTHR15741:SF27">
    <property type="entry name" value="TRANSCRIPTION FACTOR AP-4"/>
    <property type="match status" value="1"/>
</dbReference>
<feature type="compositionally biased region" description="Basic and acidic residues" evidence="6">
    <location>
        <begin position="389"/>
        <end position="412"/>
    </location>
</feature>
<organism evidence="8 9">
    <name type="scientific">Thyridium curvatum</name>
    <dbReference type="NCBI Taxonomy" id="1093900"/>
    <lineage>
        <taxon>Eukaryota</taxon>
        <taxon>Fungi</taxon>
        <taxon>Dikarya</taxon>
        <taxon>Ascomycota</taxon>
        <taxon>Pezizomycotina</taxon>
        <taxon>Sordariomycetes</taxon>
        <taxon>Sordariomycetidae</taxon>
        <taxon>Thyridiales</taxon>
        <taxon>Thyridiaceae</taxon>
        <taxon>Thyridium</taxon>
    </lineage>
</organism>
<keyword evidence="2" id="KW-0805">Transcription regulation</keyword>
<dbReference type="GO" id="GO:0046983">
    <property type="term" value="F:protein dimerization activity"/>
    <property type="evidence" value="ECO:0007669"/>
    <property type="project" value="InterPro"/>
</dbReference>
<feature type="domain" description="BHLH" evidence="7">
    <location>
        <begin position="398"/>
        <end position="449"/>
    </location>
</feature>
<evidence type="ECO:0000256" key="3">
    <source>
        <dbReference type="ARBA" id="ARBA00023125"/>
    </source>
</evidence>
<dbReference type="PROSITE" id="PS50888">
    <property type="entry name" value="BHLH"/>
    <property type="match status" value="1"/>
</dbReference>
<dbReference type="AlphaFoldDB" id="A0A507AP65"/>
<dbReference type="OrthoDB" id="5778525at2759"/>
<gene>
    <name evidence="8" type="ORF">E0L32_009286</name>
</gene>
<evidence type="ECO:0000313" key="8">
    <source>
        <dbReference type="EMBL" id="TPX09543.1"/>
    </source>
</evidence>
<evidence type="ECO:0000256" key="4">
    <source>
        <dbReference type="ARBA" id="ARBA00023163"/>
    </source>
</evidence>
<proteinExistence type="predicted"/>
<dbReference type="PANTHER" id="PTHR15741">
    <property type="entry name" value="BASIC HELIX-LOOP-HELIX ZIP TRANSCRIPTION FACTOR"/>
    <property type="match status" value="1"/>
</dbReference>
<sequence length="463" mass="49929">MLALSPPRMASGQQQQPADSSMPFGYSFDQSQELLFQDAPDPAPGAPILSDNDTKFLSSFFEGMTADPIGGTSFGEGLNFSDEWFQTLPPQFMGTATSFGQQSQVLGSPGMHTLPPDAFGGLLGAPVPLVPPQQHIPGPSLHPLQQHHSEDVLQAAAALHDGSMARPNGGSRHQMATNGTMASALGPPVGHLRHQNLDDFRNHDANTSHPHLGSEHDHTFADMMFGGGSVRPGAPRRPRQNVEVQWGSDASFNNGQSFLPPSQKETAEALSEEQMKCMGCLEVSRSAATTRPSSPAPDGDSTAPFTKLKTRTAANEPKTEHDADTPPKKRRKSKAKEEPEEDENDEPSSGPVKGVRKRKPKVDGAAVPTSTPDGSGKRRKSSANGLAKQPRENLTEEQKRENHIKSEQKRRTLIRDGFKDMCDIVPGLKEGGFSKSTMLTMAGDWLDELLAGNKSLRAQLEGR</sequence>
<dbReference type="InterPro" id="IPR036638">
    <property type="entry name" value="HLH_DNA-bd_sf"/>
</dbReference>
<evidence type="ECO:0000256" key="5">
    <source>
        <dbReference type="ARBA" id="ARBA00023242"/>
    </source>
</evidence>
<name>A0A507AP65_9PEZI</name>
<comment type="caution">
    <text evidence="8">The sequence shown here is derived from an EMBL/GenBank/DDBJ whole genome shotgun (WGS) entry which is preliminary data.</text>
</comment>
<evidence type="ECO:0000256" key="1">
    <source>
        <dbReference type="ARBA" id="ARBA00004123"/>
    </source>
</evidence>
<dbReference type="GO" id="GO:0005634">
    <property type="term" value="C:nucleus"/>
    <property type="evidence" value="ECO:0007669"/>
    <property type="project" value="UniProtKB-SubCell"/>
</dbReference>
<keyword evidence="9" id="KW-1185">Reference proteome</keyword>
<feature type="compositionally biased region" description="Polar residues" evidence="6">
    <location>
        <begin position="248"/>
        <end position="264"/>
    </location>
</feature>
<accession>A0A507AP65</accession>
<dbReference type="InParanoid" id="A0A507AP65"/>
<evidence type="ECO:0000313" key="9">
    <source>
        <dbReference type="Proteomes" id="UP000319257"/>
    </source>
</evidence>
<evidence type="ECO:0000259" key="7">
    <source>
        <dbReference type="PROSITE" id="PS50888"/>
    </source>
</evidence>
<protein>
    <recommendedName>
        <fullName evidence="7">BHLH domain-containing protein</fullName>
    </recommendedName>
</protein>
<keyword evidence="5" id="KW-0539">Nucleus</keyword>
<dbReference type="EMBL" id="SKBQ01000066">
    <property type="protein sequence ID" value="TPX09543.1"/>
    <property type="molecule type" value="Genomic_DNA"/>
</dbReference>
<dbReference type="GO" id="GO:0000981">
    <property type="term" value="F:DNA-binding transcription factor activity, RNA polymerase II-specific"/>
    <property type="evidence" value="ECO:0007669"/>
    <property type="project" value="TreeGrafter"/>
</dbReference>
<feature type="compositionally biased region" description="Basic and acidic residues" evidence="6">
    <location>
        <begin position="200"/>
        <end position="220"/>
    </location>
</feature>
<keyword evidence="4" id="KW-0804">Transcription</keyword>
<feature type="region of interest" description="Disordered" evidence="6">
    <location>
        <begin position="286"/>
        <end position="412"/>
    </location>
</feature>
<dbReference type="CDD" id="cd11404">
    <property type="entry name" value="bHLHzip_Mlx_like"/>
    <property type="match status" value="1"/>
</dbReference>
<dbReference type="GeneID" id="41976733"/>
<dbReference type="Proteomes" id="UP000319257">
    <property type="component" value="Unassembled WGS sequence"/>
</dbReference>
<keyword evidence="3" id="KW-0238">DNA-binding</keyword>
<comment type="subcellular location">
    <subcellularLocation>
        <location evidence="1">Nucleus</location>
    </subcellularLocation>
</comment>
<dbReference type="STRING" id="1093900.A0A507AP65"/>
<evidence type="ECO:0000256" key="6">
    <source>
        <dbReference type="SAM" id="MobiDB-lite"/>
    </source>
</evidence>
<evidence type="ECO:0000256" key="2">
    <source>
        <dbReference type="ARBA" id="ARBA00023015"/>
    </source>
</evidence>
<dbReference type="SUPFAM" id="SSF47459">
    <property type="entry name" value="HLH, helix-loop-helix DNA-binding domain"/>
    <property type="match status" value="1"/>
</dbReference>
<reference evidence="8 9" key="1">
    <citation type="submission" date="2019-06" db="EMBL/GenBank/DDBJ databases">
        <title>Draft genome sequence of the filamentous fungus Phialemoniopsis curvata isolated from diesel fuel.</title>
        <authorList>
            <person name="Varaljay V.A."/>
            <person name="Lyon W.J."/>
            <person name="Crouch A.L."/>
            <person name="Drake C.E."/>
            <person name="Hollomon J.M."/>
            <person name="Nadeau L.J."/>
            <person name="Nunn H.S."/>
            <person name="Stevenson B.S."/>
            <person name="Bojanowski C.L."/>
            <person name="Crookes-Goodson W.J."/>
        </authorList>
    </citation>
    <scope>NUCLEOTIDE SEQUENCE [LARGE SCALE GENOMIC DNA]</scope>
    <source>
        <strain evidence="8 9">D216</strain>
    </source>
</reference>
<feature type="region of interest" description="Disordered" evidence="6">
    <location>
        <begin position="200"/>
        <end position="271"/>
    </location>
</feature>
<dbReference type="RefSeq" id="XP_030991254.1">
    <property type="nucleotide sequence ID" value="XM_031144235.1"/>
</dbReference>
<feature type="compositionally biased region" description="Basic and acidic residues" evidence="6">
    <location>
        <begin position="317"/>
        <end position="327"/>
    </location>
</feature>
<dbReference type="Gene3D" id="4.10.280.10">
    <property type="entry name" value="Helix-loop-helix DNA-binding domain"/>
    <property type="match status" value="1"/>
</dbReference>
<dbReference type="InterPro" id="IPR052207">
    <property type="entry name" value="Max-like/E-box_TFs"/>
</dbReference>
<dbReference type="GO" id="GO:0000978">
    <property type="term" value="F:RNA polymerase II cis-regulatory region sequence-specific DNA binding"/>
    <property type="evidence" value="ECO:0007669"/>
    <property type="project" value="TreeGrafter"/>
</dbReference>
<feature type="region of interest" description="Disordered" evidence="6">
    <location>
        <begin position="1"/>
        <end position="26"/>
    </location>
</feature>
<dbReference type="InterPro" id="IPR011598">
    <property type="entry name" value="bHLH_dom"/>
</dbReference>